<evidence type="ECO:0000256" key="3">
    <source>
        <dbReference type="ARBA" id="ARBA00022989"/>
    </source>
</evidence>
<evidence type="ECO:0000313" key="6">
    <source>
        <dbReference type="EMBL" id="PNI13969.1"/>
    </source>
</evidence>
<evidence type="ECO:0000313" key="9">
    <source>
        <dbReference type="EMBL" id="PNI13991.1"/>
    </source>
</evidence>
<name>A0A2J8ITX8_PANTR</name>
<evidence type="ECO:0000256" key="5">
    <source>
        <dbReference type="SAM" id="Phobius"/>
    </source>
</evidence>
<organism evidence="8 10">
    <name type="scientific">Pan troglodytes</name>
    <name type="common">Chimpanzee</name>
    <dbReference type="NCBI Taxonomy" id="9598"/>
    <lineage>
        <taxon>Eukaryota</taxon>
        <taxon>Metazoa</taxon>
        <taxon>Chordata</taxon>
        <taxon>Craniata</taxon>
        <taxon>Vertebrata</taxon>
        <taxon>Euteleostomi</taxon>
        <taxon>Mammalia</taxon>
        <taxon>Eutheria</taxon>
        <taxon>Euarchontoglires</taxon>
        <taxon>Primates</taxon>
        <taxon>Haplorrhini</taxon>
        <taxon>Catarrhini</taxon>
        <taxon>Hominidae</taxon>
        <taxon>Pan</taxon>
    </lineage>
</organism>
<evidence type="ECO:0000313" key="7">
    <source>
        <dbReference type="EMBL" id="PNI13979.1"/>
    </source>
</evidence>
<comment type="subcellular location">
    <subcellularLocation>
        <location evidence="1">Endomembrane system</location>
        <topology evidence="1">Multi-pass membrane protein</topology>
    </subcellularLocation>
</comment>
<keyword evidence="2 5" id="KW-0812">Transmembrane</keyword>
<gene>
    <name evidence="8" type="ORF">CK820_G0053225</name>
</gene>
<dbReference type="EMBL" id="NBAG03000591">
    <property type="protein sequence ID" value="PNI13979.1"/>
    <property type="molecule type" value="Genomic_DNA"/>
</dbReference>
<dbReference type="SMR" id="A0A2J8ITX8"/>
<dbReference type="EMBL" id="NBAG03000591">
    <property type="protein sequence ID" value="PNI13969.1"/>
    <property type="molecule type" value="Genomic_DNA"/>
</dbReference>
<dbReference type="PANTHER" id="PTHR12892:SF11">
    <property type="entry name" value="POST-GPI ATTACHMENT TO PROTEINS FACTOR 2"/>
    <property type="match status" value="1"/>
</dbReference>
<proteinExistence type="predicted"/>
<dbReference type="EMBL" id="NBAG03000591">
    <property type="protein sequence ID" value="PNI13990.1"/>
    <property type="molecule type" value="Genomic_DNA"/>
</dbReference>
<reference evidence="8 10" key="1">
    <citation type="submission" date="2017-12" db="EMBL/GenBank/DDBJ databases">
        <title>High-resolution comparative analysis of great ape genomes.</title>
        <authorList>
            <person name="Pollen A."/>
            <person name="Hastie A."/>
            <person name="Hormozdiari F."/>
            <person name="Dougherty M."/>
            <person name="Liu R."/>
            <person name="Chaisson M."/>
            <person name="Hoppe E."/>
            <person name="Hill C."/>
            <person name="Pang A."/>
            <person name="Hillier L."/>
            <person name="Baker C."/>
            <person name="Armstrong J."/>
            <person name="Shendure J."/>
            <person name="Paten B."/>
            <person name="Wilson R."/>
            <person name="Chao H."/>
            <person name="Schneider V."/>
            <person name="Ventura M."/>
            <person name="Kronenberg Z."/>
            <person name="Murali S."/>
            <person name="Gordon D."/>
            <person name="Cantsilieris S."/>
            <person name="Munson K."/>
            <person name="Nelson B."/>
            <person name="Raja A."/>
            <person name="Underwood J."/>
            <person name="Diekhans M."/>
            <person name="Fiddes I."/>
            <person name="Haussler D."/>
            <person name="Eichler E."/>
        </authorList>
    </citation>
    <scope>NUCLEOTIDE SEQUENCE [LARGE SCALE GENOMIC DNA]</scope>
    <source>
        <strain evidence="8">Yerkes chimp pedigree #C0471</strain>
        <tissue evidence="8">Blood</tissue>
    </source>
</reference>
<protein>
    <submittedName>
        <fullName evidence="7">PGAP2 isoform 13</fullName>
    </submittedName>
    <submittedName>
        <fullName evidence="6">PGAP2 isoform 2</fullName>
    </submittedName>
    <submittedName>
        <fullName evidence="8">PGAP2 isoform 31</fullName>
    </submittedName>
    <submittedName>
        <fullName evidence="9">PGAP2 isoform 37</fullName>
    </submittedName>
</protein>
<dbReference type="GO" id="GO:0000139">
    <property type="term" value="C:Golgi membrane"/>
    <property type="evidence" value="ECO:0007669"/>
    <property type="project" value="InterPro"/>
</dbReference>
<dbReference type="EMBL" id="NBAG03000591">
    <property type="protein sequence ID" value="PNI13991.1"/>
    <property type="molecule type" value="Genomic_DNA"/>
</dbReference>
<dbReference type="PANTHER" id="PTHR12892">
    <property type="entry name" value="FGF RECEPTOR ACTIVATING PROTEIN 1"/>
    <property type="match status" value="1"/>
</dbReference>
<sequence length="56" mass="6404">MYQVPLPLDRDGTLVRLRFTMVALVTVCCPLVAFLFCILWSLLFHFKETTATHCGD</sequence>
<comment type="caution">
    <text evidence="8">The sequence shown here is derived from an EMBL/GenBank/DDBJ whole genome shotgun (WGS) entry which is preliminary data.</text>
</comment>
<evidence type="ECO:0000313" key="8">
    <source>
        <dbReference type="EMBL" id="PNI13990.1"/>
    </source>
</evidence>
<dbReference type="InterPro" id="IPR039545">
    <property type="entry name" value="PGAP2"/>
</dbReference>
<evidence type="ECO:0000256" key="1">
    <source>
        <dbReference type="ARBA" id="ARBA00004127"/>
    </source>
</evidence>
<evidence type="ECO:0000256" key="4">
    <source>
        <dbReference type="ARBA" id="ARBA00023136"/>
    </source>
</evidence>
<dbReference type="Proteomes" id="UP000236370">
    <property type="component" value="Unassembled WGS sequence"/>
</dbReference>
<evidence type="ECO:0000313" key="10">
    <source>
        <dbReference type="Proteomes" id="UP000236370"/>
    </source>
</evidence>
<feature type="transmembrane region" description="Helical" evidence="5">
    <location>
        <begin position="20"/>
        <end position="43"/>
    </location>
</feature>
<dbReference type="AlphaFoldDB" id="A0A2J8ITX8"/>
<keyword evidence="4 5" id="KW-0472">Membrane</keyword>
<keyword evidence="3 5" id="KW-1133">Transmembrane helix</keyword>
<evidence type="ECO:0000256" key="2">
    <source>
        <dbReference type="ARBA" id="ARBA00022692"/>
    </source>
</evidence>
<accession>A0A2J8ITX8</accession>